<dbReference type="InterPro" id="IPR001789">
    <property type="entry name" value="Sig_transdc_resp-reg_receiver"/>
</dbReference>
<dbReference type="InterPro" id="IPR036388">
    <property type="entry name" value="WH-like_DNA-bd_sf"/>
</dbReference>
<feature type="DNA-binding region" description="OmpR/PhoB-type" evidence="7">
    <location>
        <begin position="124"/>
        <end position="222"/>
    </location>
</feature>
<dbReference type="CDD" id="cd00383">
    <property type="entry name" value="trans_reg_C"/>
    <property type="match status" value="1"/>
</dbReference>
<evidence type="ECO:0000256" key="4">
    <source>
        <dbReference type="ARBA" id="ARBA00023125"/>
    </source>
</evidence>
<keyword evidence="2" id="KW-0902">Two-component regulatory system</keyword>
<dbReference type="InterPro" id="IPR001867">
    <property type="entry name" value="OmpR/PhoB-type_DNA-bd"/>
</dbReference>
<dbReference type="Gene3D" id="6.10.250.690">
    <property type="match status" value="1"/>
</dbReference>
<evidence type="ECO:0000256" key="7">
    <source>
        <dbReference type="PROSITE-ProRule" id="PRU01091"/>
    </source>
</evidence>
<keyword evidence="1 6" id="KW-0597">Phosphoprotein</keyword>
<evidence type="ECO:0000256" key="3">
    <source>
        <dbReference type="ARBA" id="ARBA00023015"/>
    </source>
</evidence>
<feature type="domain" description="OmpR/PhoB-type" evidence="9">
    <location>
        <begin position="124"/>
        <end position="222"/>
    </location>
</feature>
<dbReference type="PANTHER" id="PTHR48111">
    <property type="entry name" value="REGULATOR OF RPOS"/>
    <property type="match status" value="1"/>
</dbReference>
<feature type="domain" description="Response regulatory" evidence="8">
    <location>
        <begin position="2"/>
        <end position="116"/>
    </location>
</feature>
<dbReference type="Pfam" id="PF00072">
    <property type="entry name" value="Response_reg"/>
    <property type="match status" value="1"/>
</dbReference>
<keyword evidence="11" id="KW-1185">Reference proteome</keyword>
<dbReference type="Gene3D" id="1.10.10.10">
    <property type="entry name" value="Winged helix-like DNA-binding domain superfamily/Winged helix DNA-binding domain"/>
    <property type="match status" value="1"/>
</dbReference>
<dbReference type="InterPro" id="IPR011006">
    <property type="entry name" value="CheY-like_superfamily"/>
</dbReference>
<dbReference type="PANTHER" id="PTHR48111:SF22">
    <property type="entry name" value="REGULATOR OF RPOS"/>
    <property type="match status" value="1"/>
</dbReference>
<evidence type="ECO:0000256" key="5">
    <source>
        <dbReference type="ARBA" id="ARBA00023163"/>
    </source>
</evidence>
<evidence type="ECO:0000256" key="2">
    <source>
        <dbReference type="ARBA" id="ARBA00023012"/>
    </source>
</evidence>
<evidence type="ECO:0000256" key="6">
    <source>
        <dbReference type="PROSITE-ProRule" id="PRU00169"/>
    </source>
</evidence>
<dbReference type="PROSITE" id="PS51755">
    <property type="entry name" value="OMPR_PHOB"/>
    <property type="match status" value="1"/>
</dbReference>
<dbReference type="SMART" id="SM00862">
    <property type="entry name" value="Trans_reg_C"/>
    <property type="match status" value="1"/>
</dbReference>
<evidence type="ECO:0000313" key="11">
    <source>
        <dbReference type="Proteomes" id="UP001177160"/>
    </source>
</evidence>
<evidence type="ECO:0000313" key="10">
    <source>
        <dbReference type="EMBL" id="MCV2232732.1"/>
    </source>
</evidence>
<proteinExistence type="predicted"/>
<reference evidence="10" key="1">
    <citation type="submission" date="2022-09" db="EMBL/GenBank/DDBJ databases">
        <title>Novel Mycoplasma species identified in domestic and wild animals.</title>
        <authorList>
            <person name="Volokhov D.V."/>
            <person name="Furtak V.A."/>
            <person name="Zagorodnyaya T.A."/>
        </authorList>
    </citation>
    <scope>NUCLEOTIDE SEQUENCE</scope>
    <source>
        <strain evidence="10">Oakley</strain>
    </source>
</reference>
<dbReference type="EMBL" id="JAOVQM010000008">
    <property type="protein sequence ID" value="MCV2232732.1"/>
    <property type="molecule type" value="Genomic_DNA"/>
</dbReference>
<keyword evidence="4 7" id="KW-0238">DNA-binding</keyword>
<name>A0ABT2Y7K6_9MOLU</name>
<feature type="modified residue" description="4-aspartylphosphate" evidence="6">
    <location>
        <position position="51"/>
    </location>
</feature>
<dbReference type="RefSeq" id="WP_263608921.1">
    <property type="nucleotide sequence ID" value="NZ_JAOVQM010000008.1"/>
</dbReference>
<evidence type="ECO:0000259" key="8">
    <source>
        <dbReference type="PROSITE" id="PS50110"/>
    </source>
</evidence>
<evidence type="ECO:0000256" key="1">
    <source>
        <dbReference type="ARBA" id="ARBA00022553"/>
    </source>
</evidence>
<comment type="caution">
    <text evidence="10">The sequence shown here is derived from an EMBL/GenBank/DDBJ whole genome shotgun (WGS) entry which is preliminary data.</text>
</comment>
<organism evidence="10 11">
    <name type="scientific">Paracholeplasma manati</name>
    <dbReference type="NCBI Taxonomy" id="591373"/>
    <lineage>
        <taxon>Bacteria</taxon>
        <taxon>Bacillati</taxon>
        <taxon>Mycoplasmatota</taxon>
        <taxon>Mollicutes</taxon>
        <taxon>Acholeplasmatales</taxon>
        <taxon>Acholeplasmataceae</taxon>
        <taxon>Paracholeplasma</taxon>
    </lineage>
</organism>
<dbReference type="InterPro" id="IPR039420">
    <property type="entry name" value="WalR-like"/>
</dbReference>
<dbReference type="PROSITE" id="PS50110">
    <property type="entry name" value="RESPONSE_REGULATORY"/>
    <property type="match status" value="1"/>
</dbReference>
<gene>
    <name evidence="10" type="ORF">N7548_07860</name>
</gene>
<evidence type="ECO:0000259" key="9">
    <source>
        <dbReference type="PROSITE" id="PS51755"/>
    </source>
</evidence>
<dbReference type="Proteomes" id="UP001177160">
    <property type="component" value="Unassembled WGS sequence"/>
</dbReference>
<sequence>MRILYAEDNLQIRTITTERLIKDGFSVDSTKDGEQAMDYLNSTHYDLVILDIMMPKMNGLEVLSWLRKAEKDTPVIMLTAKDSIQDKIYGLDLGADDYVIKPFSYDELLARIKAILRRSFKPIQNSLQVGDLSLNRTTNEVMRQGQSIHLSKKEYSMLEYLMMHAGEVVSRESLERISTNFDYEGYSNVIDVYMRFLRRKIDDPFQTKLIHTVRGFGYVIKVE</sequence>
<keyword evidence="3" id="KW-0805">Transcription regulation</keyword>
<dbReference type="SUPFAM" id="SSF52172">
    <property type="entry name" value="CheY-like"/>
    <property type="match status" value="1"/>
</dbReference>
<accession>A0ABT2Y7K6</accession>
<dbReference type="Gene3D" id="3.40.50.2300">
    <property type="match status" value="1"/>
</dbReference>
<protein>
    <submittedName>
        <fullName evidence="10">Response regulator transcription factor</fullName>
    </submittedName>
</protein>
<keyword evidence="5" id="KW-0804">Transcription</keyword>
<dbReference type="Pfam" id="PF00486">
    <property type="entry name" value="Trans_reg_C"/>
    <property type="match status" value="1"/>
</dbReference>
<dbReference type="SMART" id="SM00448">
    <property type="entry name" value="REC"/>
    <property type="match status" value="1"/>
</dbReference>